<feature type="binding site" evidence="5">
    <location>
        <position position="78"/>
    </location>
    <ligand>
        <name>substrate</name>
    </ligand>
</feature>
<dbReference type="EC" id="3.2.2.9" evidence="5"/>
<evidence type="ECO:0000256" key="3">
    <source>
        <dbReference type="ARBA" id="ARBA00022801"/>
    </source>
</evidence>
<feature type="binding site" evidence="5">
    <location>
        <position position="152"/>
    </location>
    <ligand>
        <name>substrate</name>
    </ligand>
</feature>
<evidence type="ECO:0000313" key="7">
    <source>
        <dbReference type="EMBL" id="GAA0442797.1"/>
    </source>
</evidence>
<evidence type="ECO:0000256" key="5">
    <source>
        <dbReference type="HAMAP-Rule" id="MF_01684"/>
    </source>
</evidence>
<organism evidence="7 8">
    <name type="scientific">Lentibacillus halophilus</name>
    <dbReference type="NCBI Taxonomy" id="295065"/>
    <lineage>
        <taxon>Bacteria</taxon>
        <taxon>Bacillati</taxon>
        <taxon>Bacillota</taxon>
        <taxon>Bacilli</taxon>
        <taxon>Bacillales</taxon>
        <taxon>Bacillaceae</taxon>
        <taxon>Lentibacillus</taxon>
    </lineage>
</organism>
<comment type="pathway">
    <text evidence="1 5">Amino-acid biosynthesis; L-methionine biosynthesis via salvage pathway; S-methyl-5-thio-alpha-D-ribose 1-phosphate from S-methyl-5'-thioadenosine (hydrolase route): step 1/2.</text>
</comment>
<comment type="catalytic activity">
    <reaction evidence="5">
        <text>5'-deoxyadenosine + H2O = 5-deoxy-D-ribose + adenine</text>
        <dbReference type="Rhea" id="RHEA:29859"/>
        <dbReference type="ChEBI" id="CHEBI:15377"/>
        <dbReference type="ChEBI" id="CHEBI:16708"/>
        <dbReference type="ChEBI" id="CHEBI:17319"/>
        <dbReference type="ChEBI" id="CHEBI:149540"/>
        <dbReference type="EC" id="3.2.2.9"/>
    </reaction>
</comment>
<dbReference type="InterPro" id="IPR035994">
    <property type="entry name" value="Nucleoside_phosphorylase_sf"/>
</dbReference>
<dbReference type="PANTHER" id="PTHR46832:SF1">
    <property type="entry name" value="5'-METHYLTHIOADENOSINE_S-ADENOSYLHOMOCYSTEINE NUCLEOSIDASE"/>
    <property type="match status" value="1"/>
</dbReference>
<comment type="catalytic activity">
    <reaction evidence="5">
        <text>S-adenosyl-L-homocysteine + H2O = S-(5-deoxy-D-ribos-5-yl)-L-homocysteine + adenine</text>
        <dbReference type="Rhea" id="RHEA:17805"/>
        <dbReference type="ChEBI" id="CHEBI:15377"/>
        <dbReference type="ChEBI" id="CHEBI:16708"/>
        <dbReference type="ChEBI" id="CHEBI:57856"/>
        <dbReference type="ChEBI" id="CHEBI:58195"/>
        <dbReference type="EC" id="3.2.2.9"/>
    </reaction>
</comment>
<feature type="domain" description="Nucleoside phosphorylase" evidence="6">
    <location>
        <begin position="2"/>
        <end position="225"/>
    </location>
</feature>
<feature type="active site" description="Proton acceptor" evidence="5">
    <location>
        <position position="12"/>
    </location>
</feature>
<dbReference type="HAMAP" id="MF_01684">
    <property type="entry name" value="Salvage_MtnN"/>
    <property type="match status" value="1"/>
</dbReference>
<comment type="catalytic activity">
    <reaction evidence="5">
        <text>S-methyl-5'-thioadenosine + H2O = 5-(methylsulfanyl)-D-ribose + adenine</text>
        <dbReference type="Rhea" id="RHEA:13617"/>
        <dbReference type="ChEBI" id="CHEBI:15377"/>
        <dbReference type="ChEBI" id="CHEBI:16708"/>
        <dbReference type="ChEBI" id="CHEBI:17509"/>
        <dbReference type="ChEBI" id="CHEBI:78440"/>
        <dbReference type="EC" id="3.2.2.9"/>
    </reaction>
</comment>
<accession>A0ABP3J6T9</accession>
<comment type="caution">
    <text evidence="7">The sequence shown here is derived from an EMBL/GenBank/DDBJ whole genome shotgun (WGS) entry which is preliminary data.</text>
</comment>
<dbReference type="InterPro" id="IPR010049">
    <property type="entry name" value="MTA_SAH_Nsdase"/>
</dbReference>
<dbReference type="EMBL" id="BAAADM010000054">
    <property type="protein sequence ID" value="GAA0442797.1"/>
    <property type="molecule type" value="Genomic_DNA"/>
</dbReference>
<proteinExistence type="inferred from homology"/>
<evidence type="ECO:0000256" key="4">
    <source>
        <dbReference type="ARBA" id="ARBA00023167"/>
    </source>
</evidence>
<keyword evidence="3 5" id="KW-0378">Hydrolase</keyword>
<keyword evidence="2 5" id="KW-0028">Amino-acid biosynthesis</keyword>
<reference evidence="8" key="1">
    <citation type="journal article" date="2019" name="Int. J. Syst. Evol. Microbiol.">
        <title>The Global Catalogue of Microorganisms (GCM) 10K type strain sequencing project: providing services to taxonomists for standard genome sequencing and annotation.</title>
        <authorList>
            <consortium name="The Broad Institute Genomics Platform"/>
            <consortium name="The Broad Institute Genome Sequencing Center for Infectious Disease"/>
            <person name="Wu L."/>
            <person name="Ma J."/>
        </authorList>
    </citation>
    <scope>NUCLEOTIDE SEQUENCE [LARGE SCALE GENOMIC DNA]</scope>
    <source>
        <strain evidence="8">JCM 12149</strain>
    </source>
</reference>
<evidence type="ECO:0000256" key="2">
    <source>
        <dbReference type="ARBA" id="ARBA00022605"/>
    </source>
</evidence>
<keyword evidence="4 5" id="KW-0486">Methionine biosynthesis</keyword>
<dbReference type="RefSeq" id="WP_343752697.1">
    <property type="nucleotide sequence ID" value="NZ_BAAADM010000054.1"/>
</dbReference>
<dbReference type="SUPFAM" id="SSF53167">
    <property type="entry name" value="Purine and uridine phosphorylases"/>
    <property type="match status" value="1"/>
</dbReference>
<evidence type="ECO:0000313" key="8">
    <source>
        <dbReference type="Proteomes" id="UP001501459"/>
    </source>
</evidence>
<comment type="similarity">
    <text evidence="5">Belongs to the PNP/UDP phosphorylase family. MtnN subfamily.</text>
</comment>
<evidence type="ECO:0000259" key="6">
    <source>
        <dbReference type="Pfam" id="PF01048"/>
    </source>
</evidence>
<dbReference type="Gene3D" id="3.40.50.1580">
    <property type="entry name" value="Nucleoside phosphorylase domain"/>
    <property type="match status" value="1"/>
</dbReference>
<comment type="function">
    <text evidence="5">Catalyzes the irreversible cleavage of the glycosidic bond in both 5'-methylthioadenosine (MTA) and S-adenosylhomocysteine (SAH/AdoHcy) to adenine and the corresponding thioribose, 5'-methylthioribose and S-ribosylhomocysteine, respectively. Also cleaves 5'-deoxyadenosine, a toxic by-product of radical S-adenosylmethionine (SAM) enzymes, into 5-deoxyribose and adenine.</text>
</comment>
<feature type="binding site" evidence="5">
    <location>
        <begin position="173"/>
        <end position="174"/>
    </location>
    <ligand>
        <name>substrate</name>
    </ligand>
</feature>
<dbReference type="NCBIfam" id="NF004079">
    <property type="entry name" value="PRK05584.1"/>
    <property type="match status" value="1"/>
</dbReference>
<dbReference type="PANTHER" id="PTHR46832">
    <property type="entry name" value="5'-METHYLTHIOADENOSINE/S-ADENOSYLHOMOCYSTEINE NUCLEOSIDASE"/>
    <property type="match status" value="1"/>
</dbReference>
<dbReference type="CDD" id="cd09008">
    <property type="entry name" value="MTAN"/>
    <property type="match status" value="1"/>
</dbReference>
<name>A0ABP3J6T9_9BACI</name>
<dbReference type="NCBIfam" id="TIGR01704">
    <property type="entry name" value="MTA_SAH-Nsdase"/>
    <property type="match status" value="1"/>
</dbReference>
<keyword evidence="8" id="KW-1185">Reference proteome</keyword>
<evidence type="ECO:0000256" key="1">
    <source>
        <dbReference type="ARBA" id="ARBA00004945"/>
    </source>
</evidence>
<feature type="active site" description="Proton donor" evidence="5">
    <location>
        <position position="197"/>
    </location>
</feature>
<protein>
    <recommendedName>
        <fullName evidence="5">5'-methylthioadenosine/S-adenosylhomocysteine nucleosidase</fullName>
        <shortName evidence="5">MTA/SAH nucleosidase</shortName>
        <shortName evidence="5">MTAN</shortName>
        <ecNumber evidence="5">3.2.2.9</ecNumber>
    </recommendedName>
    <alternativeName>
        <fullName evidence="5">5'-deoxyadenosine nucleosidase</fullName>
        <shortName evidence="5">DOA nucleosidase</shortName>
        <shortName evidence="5">dAdo nucleosidase</shortName>
    </alternativeName>
    <alternativeName>
        <fullName evidence="5">5'-methylthioadenosine nucleosidase</fullName>
        <shortName evidence="5">MTA nucleosidase</shortName>
    </alternativeName>
    <alternativeName>
        <fullName evidence="5">S-adenosylhomocysteine nucleosidase</fullName>
        <shortName evidence="5">AdoHcy nucleosidase</shortName>
        <shortName evidence="5">SAH nucleosidase</shortName>
        <shortName evidence="5">SRH nucleosidase</shortName>
    </alternativeName>
</protein>
<gene>
    <name evidence="5 7" type="primary">mtnN</name>
    <name evidence="7" type="ORF">GCM10008983_19890</name>
</gene>
<dbReference type="InterPro" id="IPR000845">
    <property type="entry name" value="Nucleoside_phosphorylase_d"/>
</dbReference>
<sequence>MTVGIIGAMDEEINAVRENMTNTTEETVAGCLLIHGKLFGHDAVLLKSGIGKVNAAMAATVMFERFRPSRVINTGSAGGFTKELDVGDVVISTSIVHHDVDATAFAYTYGQVPGMPSMYTANYELVEKAEQAIQQLGLTWKKGLIATGDSFMDNADRIAFVRERFPDLLAAEMEAAAIAQVSYQYQTPFVVIRALSDVAGKQSSVSFDAFLETAAENAASLIMAMTESLH</sequence>
<dbReference type="Proteomes" id="UP001501459">
    <property type="component" value="Unassembled WGS sequence"/>
</dbReference>
<dbReference type="Pfam" id="PF01048">
    <property type="entry name" value="PNP_UDP_1"/>
    <property type="match status" value="1"/>
</dbReference>